<organism evidence="1 2">
    <name type="scientific">Cichorium intybus</name>
    <name type="common">Chicory</name>
    <dbReference type="NCBI Taxonomy" id="13427"/>
    <lineage>
        <taxon>Eukaryota</taxon>
        <taxon>Viridiplantae</taxon>
        <taxon>Streptophyta</taxon>
        <taxon>Embryophyta</taxon>
        <taxon>Tracheophyta</taxon>
        <taxon>Spermatophyta</taxon>
        <taxon>Magnoliopsida</taxon>
        <taxon>eudicotyledons</taxon>
        <taxon>Gunneridae</taxon>
        <taxon>Pentapetalae</taxon>
        <taxon>asterids</taxon>
        <taxon>campanulids</taxon>
        <taxon>Asterales</taxon>
        <taxon>Asteraceae</taxon>
        <taxon>Cichorioideae</taxon>
        <taxon>Cichorieae</taxon>
        <taxon>Cichoriinae</taxon>
        <taxon>Cichorium</taxon>
    </lineage>
</organism>
<reference evidence="2" key="1">
    <citation type="journal article" date="2022" name="Mol. Ecol. Resour.">
        <title>The genomes of chicory, endive, great burdock and yacon provide insights into Asteraceae palaeo-polyploidization history and plant inulin production.</title>
        <authorList>
            <person name="Fan W."/>
            <person name="Wang S."/>
            <person name="Wang H."/>
            <person name="Wang A."/>
            <person name="Jiang F."/>
            <person name="Liu H."/>
            <person name="Zhao H."/>
            <person name="Xu D."/>
            <person name="Zhang Y."/>
        </authorList>
    </citation>
    <scope>NUCLEOTIDE SEQUENCE [LARGE SCALE GENOMIC DNA]</scope>
    <source>
        <strain evidence="2">cv. Punajuju</strain>
    </source>
</reference>
<dbReference type="Proteomes" id="UP001055811">
    <property type="component" value="Linkage Group LG03"/>
</dbReference>
<name>A0ACB9FB78_CICIN</name>
<protein>
    <submittedName>
        <fullName evidence="1">Uncharacterized protein</fullName>
    </submittedName>
</protein>
<proteinExistence type="predicted"/>
<dbReference type="EMBL" id="CM042011">
    <property type="protein sequence ID" value="KAI3768539.1"/>
    <property type="molecule type" value="Genomic_DNA"/>
</dbReference>
<keyword evidence="2" id="KW-1185">Reference proteome</keyword>
<sequence>MCGGSGNYASALYIAAAKANALDKVESKLLDFVSAATKASAFSQYMEDLAVGTLGSDPQETTGIIELGGASAQDTYPDDILAPVLKVKTMAQARDCLLPMGITSENVAARFK</sequence>
<comment type="caution">
    <text evidence="1">The sequence shown here is derived from an EMBL/GenBank/DDBJ whole genome shotgun (WGS) entry which is preliminary data.</text>
</comment>
<evidence type="ECO:0000313" key="2">
    <source>
        <dbReference type="Proteomes" id="UP001055811"/>
    </source>
</evidence>
<accession>A0ACB9FB78</accession>
<gene>
    <name evidence="1" type="ORF">L2E82_19315</name>
</gene>
<reference evidence="1 2" key="2">
    <citation type="journal article" date="2022" name="Mol. Ecol. Resour.">
        <title>The genomes of chicory, endive, great burdock and yacon provide insights into Asteraceae paleo-polyploidization history and plant inulin production.</title>
        <authorList>
            <person name="Fan W."/>
            <person name="Wang S."/>
            <person name="Wang H."/>
            <person name="Wang A."/>
            <person name="Jiang F."/>
            <person name="Liu H."/>
            <person name="Zhao H."/>
            <person name="Xu D."/>
            <person name="Zhang Y."/>
        </authorList>
    </citation>
    <scope>NUCLEOTIDE SEQUENCE [LARGE SCALE GENOMIC DNA]</scope>
    <source>
        <strain evidence="2">cv. Punajuju</strain>
        <tissue evidence="1">Leaves</tissue>
    </source>
</reference>
<evidence type="ECO:0000313" key="1">
    <source>
        <dbReference type="EMBL" id="KAI3768539.1"/>
    </source>
</evidence>